<keyword evidence="9" id="KW-1185">Reference proteome</keyword>
<name>A0A6G0WJW5_9STRA</name>
<dbReference type="GO" id="GO:0016020">
    <property type="term" value="C:membrane"/>
    <property type="evidence" value="ECO:0007669"/>
    <property type="project" value="UniProtKB-SubCell"/>
</dbReference>
<dbReference type="Gene3D" id="1.20.1250.20">
    <property type="entry name" value="MFS general substrate transporter like domains"/>
    <property type="match status" value="2"/>
</dbReference>
<dbReference type="PANTHER" id="PTHR19444:SF13">
    <property type="entry name" value="PROTEIN UNC-93 HOMOLOG A"/>
    <property type="match status" value="1"/>
</dbReference>
<feature type="transmembrane region" description="Helical" evidence="6">
    <location>
        <begin position="345"/>
        <end position="367"/>
    </location>
</feature>
<dbReference type="AlphaFoldDB" id="A0A6G0WJW5"/>
<dbReference type="InterPro" id="IPR051951">
    <property type="entry name" value="UNC-93_regulatory"/>
</dbReference>
<evidence type="ECO:0000259" key="7">
    <source>
        <dbReference type="PROSITE" id="PS50850"/>
    </source>
</evidence>
<dbReference type="InterPro" id="IPR036259">
    <property type="entry name" value="MFS_trans_sf"/>
</dbReference>
<evidence type="ECO:0000313" key="9">
    <source>
        <dbReference type="Proteomes" id="UP000481153"/>
    </source>
</evidence>
<evidence type="ECO:0000256" key="1">
    <source>
        <dbReference type="ARBA" id="ARBA00004141"/>
    </source>
</evidence>
<accession>A0A6G0WJW5</accession>
<evidence type="ECO:0000256" key="4">
    <source>
        <dbReference type="ARBA" id="ARBA00022989"/>
    </source>
</evidence>
<gene>
    <name evidence="8" type="ORF">Ae201684_014353</name>
</gene>
<comment type="subcellular location">
    <subcellularLocation>
        <location evidence="1">Membrane</location>
        <topology evidence="1">Multi-pass membrane protein</topology>
    </subcellularLocation>
</comment>
<dbReference type="GO" id="GO:0022857">
    <property type="term" value="F:transmembrane transporter activity"/>
    <property type="evidence" value="ECO:0007669"/>
    <property type="project" value="InterPro"/>
</dbReference>
<proteinExistence type="inferred from homology"/>
<evidence type="ECO:0000256" key="6">
    <source>
        <dbReference type="SAM" id="Phobius"/>
    </source>
</evidence>
<dbReference type="VEuPathDB" id="FungiDB:AeMF1_002540"/>
<feature type="transmembrane region" description="Helical" evidence="6">
    <location>
        <begin position="379"/>
        <end position="402"/>
    </location>
</feature>
<protein>
    <recommendedName>
        <fullName evidence="7">Major facilitator superfamily (MFS) profile domain-containing protein</fullName>
    </recommendedName>
</protein>
<feature type="transmembrane region" description="Helical" evidence="6">
    <location>
        <begin position="441"/>
        <end position="458"/>
    </location>
</feature>
<feature type="transmembrane region" description="Helical" evidence="6">
    <location>
        <begin position="112"/>
        <end position="133"/>
    </location>
</feature>
<evidence type="ECO:0000313" key="8">
    <source>
        <dbReference type="EMBL" id="KAF0727523.1"/>
    </source>
</evidence>
<comment type="similarity">
    <text evidence="2">Belongs to the unc-93 family.</text>
</comment>
<feature type="transmembrane region" description="Helical" evidence="6">
    <location>
        <begin position="7"/>
        <end position="28"/>
    </location>
</feature>
<keyword evidence="5 6" id="KW-0472">Membrane</keyword>
<dbReference type="SUPFAM" id="SSF103473">
    <property type="entry name" value="MFS general substrate transporter"/>
    <property type="match status" value="1"/>
</dbReference>
<evidence type="ECO:0000256" key="3">
    <source>
        <dbReference type="ARBA" id="ARBA00022692"/>
    </source>
</evidence>
<dbReference type="EMBL" id="VJMJ01000193">
    <property type="protein sequence ID" value="KAF0727523.1"/>
    <property type="molecule type" value="Genomic_DNA"/>
</dbReference>
<dbReference type="PANTHER" id="PTHR19444">
    <property type="entry name" value="UNC-93 RELATED"/>
    <property type="match status" value="1"/>
</dbReference>
<sequence>MKDAPQCIRTAVILSVAFLLIFTSYGAIENLETSIIRGECQGCLEGSPSGICQSGNVCQEKTKFACDEACAAPFKECESSLGRTILGTVYLTFTLTSLVGPVVPNYFGMKKCLFGSALIYALFAFANLIVALNPTNQDLHWWIMIPAAVLEGVAASVLWIAQASYLTEVSVLYSKYKHEPLVSSMGFFNGLFYSIFRLSAILGNFISSFVLGFLVWSSQSLFVLYTLLGLSGATLMLALPALTQEGNDAELVKLVPASTNDAPESPPTVASEMSALWGVVKDKRMLILAPVFILSGLEQGFASGEFTSNFIRESLGSSSIGYVMAIYGSTNVVASYAFGRLADKFGPLSGVLVGFGSLLTAFCMCYWIPVAKCDEQWTLVMTIAVLLSFGDASSATLTSVVLGQEFPSDPLSAFSVFKVYQSGSTAAAYFFFSFLSFNGRLLLLICMVLISISAFLVYTKKYRRVSMEV</sequence>
<dbReference type="Pfam" id="PF05978">
    <property type="entry name" value="UNC-93"/>
    <property type="match status" value="1"/>
</dbReference>
<feature type="transmembrane region" description="Helical" evidence="6">
    <location>
        <begin position="81"/>
        <end position="100"/>
    </location>
</feature>
<feature type="transmembrane region" description="Helical" evidence="6">
    <location>
        <begin position="187"/>
        <end position="216"/>
    </location>
</feature>
<comment type="caution">
    <text evidence="8">The sequence shown here is derived from an EMBL/GenBank/DDBJ whole genome shotgun (WGS) entry which is preliminary data.</text>
</comment>
<keyword evidence="4 6" id="KW-1133">Transmembrane helix</keyword>
<dbReference type="PROSITE" id="PS50850">
    <property type="entry name" value="MFS"/>
    <property type="match status" value="1"/>
</dbReference>
<keyword evidence="3 6" id="KW-0812">Transmembrane</keyword>
<dbReference type="InterPro" id="IPR020846">
    <property type="entry name" value="MFS_dom"/>
</dbReference>
<feature type="transmembrane region" description="Helical" evidence="6">
    <location>
        <begin position="320"/>
        <end position="339"/>
    </location>
</feature>
<organism evidence="8 9">
    <name type="scientific">Aphanomyces euteiches</name>
    <dbReference type="NCBI Taxonomy" id="100861"/>
    <lineage>
        <taxon>Eukaryota</taxon>
        <taxon>Sar</taxon>
        <taxon>Stramenopiles</taxon>
        <taxon>Oomycota</taxon>
        <taxon>Saprolegniomycetes</taxon>
        <taxon>Saprolegniales</taxon>
        <taxon>Verrucalvaceae</taxon>
        <taxon>Aphanomyces</taxon>
    </lineage>
</organism>
<feature type="transmembrane region" description="Helical" evidence="6">
    <location>
        <begin position="139"/>
        <end position="166"/>
    </location>
</feature>
<feature type="transmembrane region" description="Helical" evidence="6">
    <location>
        <begin position="222"/>
        <end position="243"/>
    </location>
</feature>
<dbReference type="Proteomes" id="UP000481153">
    <property type="component" value="Unassembled WGS sequence"/>
</dbReference>
<evidence type="ECO:0000256" key="2">
    <source>
        <dbReference type="ARBA" id="ARBA00009172"/>
    </source>
</evidence>
<evidence type="ECO:0000256" key="5">
    <source>
        <dbReference type="ARBA" id="ARBA00023136"/>
    </source>
</evidence>
<feature type="domain" description="Major facilitator superfamily (MFS) profile" evidence="7">
    <location>
        <begin position="10"/>
        <end position="463"/>
    </location>
</feature>
<dbReference type="InterPro" id="IPR010291">
    <property type="entry name" value="Ion_channel_UNC-93"/>
</dbReference>
<reference evidence="8 9" key="1">
    <citation type="submission" date="2019-07" db="EMBL/GenBank/DDBJ databases">
        <title>Genomics analysis of Aphanomyces spp. identifies a new class of oomycete effector associated with host adaptation.</title>
        <authorList>
            <person name="Gaulin E."/>
        </authorList>
    </citation>
    <scope>NUCLEOTIDE SEQUENCE [LARGE SCALE GENOMIC DNA]</scope>
    <source>
        <strain evidence="8 9">ATCC 201684</strain>
    </source>
</reference>